<keyword evidence="2" id="KW-1185">Reference proteome</keyword>
<evidence type="ECO:0000256" key="1">
    <source>
        <dbReference type="SAM" id="MobiDB-lite"/>
    </source>
</evidence>
<accession>A0A915IQ00</accession>
<proteinExistence type="predicted"/>
<evidence type="ECO:0000313" key="2">
    <source>
        <dbReference type="Proteomes" id="UP000887565"/>
    </source>
</evidence>
<evidence type="ECO:0000313" key="3">
    <source>
        <dbReference type="WBParaSite" id="nRc.2.0.1.t15499-RA"/>
    </source>
</evidence>
<name>A0A915IQ00_ROMCU</name>
<dbReference type="AlphaFoldDB" id="A0A915IQ00"/>
<sequence length="152" mass="17383">MHWKPRQLCYMQPVSDEQDRDIIERNVDADNDTVTYLLAKQELIAQIQRPLFRHLIWTLQQRERRELEGYKMSKDNLGGLKSSGLPRTPPGKKVHDSEKLIVLTSAASLAEEDNGSDHRPLSVKNECDIPKASTAVEREDKDMILGMNNDTV</sequence>
<dbReference type="WBParaSite" id="nRc.2.0.1.t15499-RA">
    <property type="protein sequence ID" value="nRc.2.0.1.t15499-RA"/>
    <property type="gene ID" value="nRc.2.0.1.g15499"/>
</dbReference>
<protein>
    <submittedName>
        <fullName evidence="3">Uncharacterized protein</fullName>
    </submittedName>
</protein>
<feature type="region of interest" description="Disordered" evidence="1">
    <location>
        <begin position="75"/>
        <end position="96"/>
    </location>
</feature>
<reference evidence="3" key="1">
    <citation type="submission" date="2022-11" db="UniProtKB">
        <authorList>
            <consortium name="WormBaseParasite"/>
        </authorList>
    </citation>
    <scope>IDENTIFICATION</scope>
</reference>
<organism evidence="2 3">
    <name type="scientific">Romanomermis culicivorax</name>
    <name type="common">Nematode worm</name>
    <dbReference type="NCBI Taxonomy" id="13658"/>
    <lineage>
        <taxon>Eukaryota</taxon>
        <taxon>Metazoa</taxon>
        <taxon>Ecdysozoa</taxon>
        <taxon>Nematoda</taxon>
        <taxon>Enoplea</taxon>
        <taxon>Dorylaimia</taxon>
        <taxon>Mermithida</taxon>
        <taxon>Mermithoidea</taxon>
        <taxon>Mermithidae</taxon>
        <taxon>Romanomermis</taxon>
    </lineage>
</organism>
<dbReference type="Proteomes" id="UP000887565">
    <property type="component" value="Unplaced"/>
</dbReference>